<dbReference type="Proteomes" id="UP000034954">
    <property type="component" value="Unassembled WGS sequence"/>
</dbReference>
<reference evidence="1 2" key="1">
    <citation type="journal article" date="2013" name="BMC Microbiol.">
        <title>Identification of the type II cytochrome c maturation pathway in anammox bacteria by comparative genomics.</title>
        <authorList>
            <person name="Ferousi C."/>
            <person name="Speth D.R."/>
            <person name="Reimann J."/>
            <person name="Op den Camp H.J."/>
            <person name="Allen J.W."/>
            <person name="Keltjens J.T."/>
            <person name="Jetten M.S."/>
        </authorList>
    </citation>
    <scope>NUCLEOTIDE SEQUENCE [LARGE SCALE GENOMIC DNA]</scope>
    <source>
        <strain evidence="1">RU1</strain>
    </source>
</reference>
<accession>A0A0M2V2N4</accession>
<evidence type="ECO:0000313" key="2">
    <source>
        <dbReference type="Proteomes" id="UP000034954"/>
    </source>
</evidence>
<name>A0A0M2V2N4_9BACT</name>
<organism evidence="1 2">
    <name type="scientific">Candidatus Brocadia fulgida</name>
    <dbReference type="NCBI Taxonomy" id="380242"/>
    <lineage>
        <taxon>Bacteria</taxon>
        <taxon>Pseudomonadati</taxon>
        <taxon>Planctomycetota</taxon>
        <taxon>Candidatus Brocadiia</taxon>
        <taxon>Candidatus Brocadiales</taxon>
        <taxon>Candidatus Brocadiaceae</taxon>
        <taxon>Candidatus Brocadia</taxon>
    </lineage>
</organism>
<keyword evidence="2" id="KW-1185">Reference proteome</keyword>
<proteinExistence type="predicted"/>
<dbReference type="AlphaFoldDB" id="A0A0M2V2N4"/>
<gene>
    <name evidence="1" type="ORF">BROFUL_00312</name>
</gene>
<dbReference type="EMBL" id="LAQJ01000036">
    <property type="protein sequence ID" value="KKO20959.1"/>
    <property type="molecule type" value="Genomic_DNA"/>
</dbReference>
<sequence length="87" mass="9621">MKNIAQKAERRQPKIRTKMNGKGLAIHAGLLPAPTFIEKLLFRKRAQETVRQGRVENTRYQVVGAVHMEVIGLIAGATSVVQVGMGR</sequence>
<comment type="caution">
    <text evidence="1">The sequence shown here is derived from an EMBL/GenBank/DDBJ whole genome shotgun (WGS) entry which is preliminary data.</text>
</comment>
<evidence type="ECO:0000313" key="1">
    <source>
        <dbReference type="EMBL" id="KKO20959.1"/>
    </source>
</evidence>
<protein>
    <submittedName>
        <fullName evidence="1">Uncharacterized protein</fullName>
    </submittedName>
</protein>